<sequence length="326" mass="34049">MIPNDPATRPIDFLRGMLIIRKAEERLARDFKSGSLPGPVHLYIGQEAVAVGVCSQLGARDWITSTHRGHGHFLAKGGDPAAMFAEVYGRRSGICGGFGGSMHVADVSKGILGANGIVGGGIGLATGAALAAQLDGSGQVGVCFFGDGAAAQGVLGEALNLAALWKLPLILICENNGFSEFSPTGRVIAGAIFERAQPFGVPARRVDGNDVEAVAAATADAVTRAREGGGATLIEAITYRLHGHVEGESAFLKTQYRTGDEIEHWRRDDPIGRFAALLEARGELDPEGFELLEQEVKKIIEAAADSAGNDPYPDVDSLDAHLLGAA</sequence>
<keyword evidence="8" id="KW-1185">Reference proteome</keyword>
<dbReference type="InterPro" id="IPR029061">
    <property type="entry name" value="THDP-binding"/>
</dbReference>
<dbReference type="RefSeq" id="WP_156710881.1">
    <property type="nucleotide sequence ID" value="NZ_WPHG01000001.1"/>
</dbReference>
<dbReference type="Gene3D" id="3.40.50.970">
    <property type="match status" value="1"/>
</dbReference>
<evidence type="ECO:0000256" key="4">
    <source>
        <dbReference type="ARBA" id="ARBA00025211"/>
    </source>
</evidence>
<keyword evidence="3" id="KW-0786">Thiamine pyrophosphate</keyword>
<evidence type="ECO:0000259" key="6">
    <source>
        <dbReference type="Pfam" id="PF00676"/>
    </source>
</evidence>
<comment type="caution">
    <text evidence="7">The sequence shown here is derived from an EMBL/GenBank/DDBJ whole genome shotgun (WGS) entry which is preliminary data.</text>
</comment>
<organism evidence="7 8">
    <name type="scientific">Nitratireductor arenosus</name>
    <dbReference type="NCBI Taxonomy" id="2682096"/>
    <lineage>
        <taxon>Bacteria</taxon>
        <taxon>Pseudomonadati</taxon>
        <taxon>Pseudomonadota</taxon>
        <taxon>Alphaproteobacteria</taxon>
        <taxon>Hyphomicrobiales</taxon>
        <taxon>Phyllobacteriaceae</taxon>
        <taxon>Nitratireductor</taxon>
    </lineage>
</organism>
<evidence type="ECO:0000256" key="3">
    <source>
        <dbReference type="ARBA" id="ARBA00023052"/>
    </source>
</evidence>
<accession>A0A844QD12</accession>
<protein>
    <submittedName>
        <fullName evidence="7">ABC transporter substrate-binding protein</fullName>
    </submittedName>
</protein>
<dbReference type="AlphaFoldDB" id="A0A844QD12"/>
<dbReference type="PANTHER" id="PTHR11516">
    <property type="entry name" value="PYRUVATE DEHYDROGENASE E1 COMPONENT, ALPHA SUBUNIT BACTERIAL AND ORGANELLAR"/>
    <property type="match status" value="1"/>
</dbReference>
<reference evidence="7 8" key="1">
    <citation type="submission" date="2019-12" db="EMBL/GenBank/DDBJ databases">
        <title>Nitratireductor arenosus sp. nov., Isolated from sea sand, Jeju island, South Korea.</title>
        <authorList>
            <person name="Kim W."/>
        </authorList>
    </citation>
    <scope>NUCLEOTIDE SEQUENCE [LARGE SCALE GENOMIC DNA]</scope>
    <source>
        <strain evidence="7 8">CAU 1489</strain>
    </source>
</reference>
<dbReference type="SUPFAM" id="SSF52518">
    <property type="entry name" value="Thiamin diphosphate-binding fold (THDP-binding)"/>
    <property type="match status" value="1"/>
</dbReference>
<comment type="catalytic activity">
    <reaction evidence="5">
        <text>N(6)-[(R)-lipoyl]-L-lysyl-[protein] + pyruvate + H(+) = N(6)-[(R)-S(8)-acetyldihydrolipoyl]-L-lysyl-[protein] + CO2</text>
        <dbReference type="Rhea" id="RHEA:19189"/>
        <dbReference type="Rhea" id="RHEA-COMP:10474"/>
        <dbReference type="Rhea" id="RHEA-COMP:10478"/>
        <dbReference type="ChEBI" id="CHEBI:15361"/>
        <dbReference type="ChEBI" id="CHEBI:15378"/>
        <dbReference type="ChEBI" id="CHEBI:16526"/>
        <dbReference type="ChEBI" id="CHEBI:83099"/>
        <dbReference type="ChEBI" id="CHEBI:83111"/>
        <dbReference type="EC" id="1.2.4.1"/>
    </reaction>
</comment>
<dbReference type="PANTHER" id="PTHR11516:SF60">
    <property type="entry name" value="PYRUVATE DEHYDROGENASE E1 COMPONENT SUBUNIT ALPHA"/>
    <property type="match status" value="1"/>
</dbReference>
<dbReference type="GO" id="GO:0004739">
    <property type="term" value="F:pyruvate dehydrogenase (acetyl-transferring) activity"/>
    <property type="evidence" value="ECO:0007669"/>
    <property type="project" value="UniProtKB-EC"/>
</dbReference>
<comment type="cofactor">
    <cofactor evidence="1">
        <name>thiamine diphosphate</name>
        <dbReference type="ChEBI" id="CHEBI:58937"/>
    </cofactor>
</comment>
<dbReference type="EMBL" id="WPHG01000001">
    <property type="protein sequence ID" value="MVA96008.1"/>
    <property type="molecule type" value="Genomic_DNA"/>
</dbReference>
<evidence type="ECO:0000256" key="1">
    <source>
        <dbReference type="ARBA" id="ARBA00001964"/>
    </source>
</evidence>
<proteinExistence type="predicted"/>
<dbReference type="Pfam" id="PF00676">
    <property type="entry name" value="E1_dh"/>
    <property type="match status" value="1"/>
</dbReference>
<evidence type="ECO:0000256" key="5">
    <source>
        <dbReference type="ARBA" id="ARBA00051231"/>
    </source>
</evidence>
<dbReference type="InterPro" id="IPR001017">
    <property type="entry name" value="DH_E1"/>
</dbReference>
<dbReference type="CDD" id="cd02000">
    <property type="entry name" value="TPP_E1_PDC_ADC_BCADC"/>
    <property type="match status" value="1"/>
</dbReference>
<keyword evidence="2" id="KW-0560">Oxidoreductase</keyword>
<dbReference type="GO" id="GO:0006086">
    <property type="term" value="P:pyruvate decarboxylation to acetyl-CoA"/>
    <property type="evidence" value="ECO:0007669"/>
    <property type="project" value="TreeGrafter"/>
</dbReference>
<dbReference type="Proteomes" id="UP000463224">
    <property type="component" value="Unassembled WGS sequence"/>
</dbReference>
<evidence type="ECO:0000313" key="7">
    <source>
        <dbReference type="EMBL" id="MVA96008.1"/>
    </source>
</evidence>
<evidence type="ECO:0000313" key="8">
    <source>
        <dbReference type="Proteomes" id="UP000463224"/>
    </source>
</evidence>
<gene>
    <name evidence="7" type="ORF">GN330_01890</name>
</gene>
<comment type="function">
    <text evidence="4">The pyruvate dehydrogenase complex catalyzes the overall conversion of pyruvate to acetyl-CoA and CO(2). It contains multiple copies of three enzymatic components: pyruvate dehydrogenase (E1), dihydrolipoamide acetyltransferase (E2) and lipoamide dehydrogenase (E3).</text>
</comment>
<name>A0A844QD12_9HYPH</name>
<feature type="domain" description="Dehydrogenase E1 component" evidence="6">
    <location>
        <begin position="16"/>
        <end position="315"/>
    </location>
</feature>
<evidence type="ECO:0000256" key="2">
    <source>
        <dbReference type="ARBA" id="ARBA00023002"/>
    </source>
</evidence>
<dbReference type="InterPro" id="IPR050642">
    <property type="entry name" value="PDH_E1_Alpha_Subunit"/>
</dbReference>